<accession>G0R3Y0</accession>
<dbReference type="EMBL" id="GL984318">
    <property type="protein sequence ID" value="EGR27811.1"/>
    <property type="molecule type" value="Genomic_DNA"/>
</dbReference>
<dbReference type="InterPro" id="IPR011989">
    <property type="entry name" value="ARM-like"/>
</dbReference>
<dbReference type="Gene3D" id="1.25.10.10">
    <property type="entry name" value="Leucine-rich Repeat Variant"/>
    <property type="match status" value="1"/>
</dbReference>
<keyword evidence="6" id="KW-0653">Protein transport</keyword>
<reference evidence="9 10" key="1">
    <citation type="submission" date="2011-07" db="EMBL/GenBank/DDBJ databases">
        <authorList>
            <person name="Coyne R."/>
            <person name="Brami D."/>
            <person name="Johnson J."/>
            <person name="Hostetler J."/>
            <person name="Hannick L."/>
            <person name="Clark T."/>
            <person name="Cassidy-Hanley D."/>
            <person name="Inman J."/>
        </authorList>
    </citation>
    <scope>NUCLEOTIDE SEQUENCE [LARGE SCALE GENOMIC DNA]</scope>
    <source>
        <strain evidence="9 10">G5</strain>
    </source>
</reference>
<evidence type="ECO:0000259" key="8">
    <source>
        <dbReference type="Pfam" id="PF25780"/>
    </source>
</evidence>
<dbReference type="OrthoDB" id="296539at2759"/>
<keyword evidence="10" id="KW-1185">Reference proteome</keyword>
<feature type="domain" description="IPO4/5-like TPR repeats" evidence="8">
    <location>
        <begin position="123"/>
        <end position="255"/>
    </location>
</feature>
<evidence type="ECO:0000313" key="10">
    <source>
        <dbReference type="Proteomes" id="UP000008983"/>
    </source>
</evidence>
<comment type="subcellular location">
    <subcellularLocation>
        <location evidence="2">Cytoplasm</location>
    </subcellularLocation>
    <subcellularLocation>
        <location evidence="1">Nucleus</location>
    </subcellularLocation>
</comment>
<evidence type="ECO:0000256" key="7">
    <source>
        <dbReference type="ARBA" id="ARBA00023242"/>
    </source>
</evidence>
<dbReference type="eggNOG" id="KOG2171">
    <property type="taxonomic scope" value="Eukaryota"/>
</dbReference>
<evidence type="ECO:0000256" key="5">
    <source>
        <dbReference type="ARBA" id="ARBA00022737"/>
    </source>
</evidence>
<protein>
    <submittedName>
        <fullName evidence="9">Kap beta 3 protein, putative</fullName>
    </submittedName>
</protein>
<dbReference type="GO" id="GO:0005737">
    <property type="term" value="C:cytoplasm"/>
    <property type="evidence" value="ECO:0007669"/>
    <property type="project" value="UniProtKB-SubCell"/>
</dbReference>
<dbReference type="InterPro" id="IPR040122">
    <property type="entry name" value="Importin_beta"/>
</dbReference>
<evidence type="ECO:0000256" key="3">
    <source>
        <dbReference type="ARBA" id="ARBA00022448"/>
    </source>
</evidence>
<organism evidence="9 10">
    <name type="scientific">Ichthyophthirius multifiliis</name>
    <name type="common">White spot disease agent</name>
    <name type="synonym">Ich</name>
    <dbReference type="NCBI Taxonomy" id="5932"/>
    <lineage>
        <taxon>Eukaryota</taxon>
        <taxon>Sar</taxon>
        <taxon>Alveolata</taxon>
        <taxon>Ciliophora</taxon>
        <taxon>Intramacronucleata</taxon>
        <taxon>Oligohymenophorea</taxon>
        <taxon>Hymenostomatida</taxon>
        <taxon>Ophryoglenina</taxon>
        <taxon>Ichthyophthirius</taxon>
    </lineage>
</organism>
<dbReference type="InParanoid" id="G0R3Y0"/>
<dbReference type="InterPro" id="IPR016024">
    <property type="entry name" value="ARM-type_fold"/>
</dbReference>
<evidence type="ECO:0000256" key="4">
    <source>
        <dbReference type="ARBA" id="ARBA00022490"/>
    </source>
</evidence>
<dbReference type="GO" id="GO:0006606">
    <property type="term" value="P:protein import into nucleus"/>
    <property type="evidence" value="ECO:0007669"/>
    <property type="project" value="InterPro"/>
</dbReference>
<dbReference type="STRING" id="857967.G0R3Y0"/>
<dbReference type="PANTHER" id="PTHR10527">
    <property type="entry name" value="IMPORTIN BETA"/>
    <property type="match status" value="1"/>
</dbReference>
<dbReference type="GeneID" id="14903890"/>
<dbReference type="Proteomes" id="UP000008983">
    <property type="component" value="Unassembled WGS sequence"/>
</dbReference>
<gene>
    <name evidence="9" type="ORF">IMG5_188370</name>
</gene>
<keyword evidence="3" id="KW-0813">Transport</keyword>
<keyword evidence="5" id="KW-0677">Repeat</keyword>
<dbReference type="Pfam" id="PF25780">
    <property type="entry name" value="TPR_IPO5"/>
    <property type="match status" value="1"/>
</dbReference>
<evidence type="ECO:0000313" key="9">
    <source>
        <dbReference type="EMBL" id="EGR27811.1"/>
    </source>
</evidence>
<name>G0R3Y0_ICHMU</name>
<evidence type="ECO:0000256" key="6">
    <source>
        <dbReference type="ARBA" id="ARBA00022927"/>
    </source>
</evidence>
<dbReference type="InterPro" id="IPR041653">
    <property type="entry name" value="Importin_rep_4"/>
</dbReference>
<dbReference type="InterPro" id="IPR057672">
    <property type="entry name" value="TPR_IPO4/5"/>
</dbReference>
<keyword evidence="7" id="KW-0539">Nucleus</keyword>
<dbReference type="RefSeq" id="XP_004027156.1">
    <property type="nucleotide sequence ID" value="XM_004027107.1"/>
</dbReference>
<dbReference type="AlphaFoldDB" id="G0R3Y0"/>
<evidence type="ECO:0000256" key="1">
    <source>
        <dbReference type="ARBA" id="ARBA00004123"/>
    </source>
</evidence>
<sequence length="505" mass="58078">MATAFQNISEALESFLFCNEEVKRKSAEEFLNQIPSADFTGGIFEYLSALNLRKPECNELAAILLKKQYIDKTENLQKIPQDILQQMTQTLESTITAERKVVYLKRVFEILVKIYTQSNSSDNLINLITKYSQTTESNIKKGLMYLIEISCEYSFDDTQLMQNSSKISSIFMHYLEDKDPLVQSLSLKSLVTFLNSIEDENNLRKFSDVFPLLISKCVNCLKADEESGLTSLTSITDLIETHPKFVKQITNDFLNLFTEILDNFISAAIRIKALTAILTLCATNNAQVRKSDVFKQKTIFSIMKLMAESSQLSLEEWTEELEDNKLSQNDAASAAEETLAKIGYELGNKFLFPLFAPLIKEAVLQNNQWNVQCAGINAIAYLAEGSKEICKQEDLQNLVLMIKQAVHNNQENPRIQYAALTAFSLLAAEYTPELQETMAKSLFRLFLKFRKYQHQTPIQSNLINNKLLQRSRRQKYTLKFQCRTYFVQNISYFLIKYYQYQLKIT</sequence>
<dbReference type="GO" id="GO:0005634">
    <property type="term" value="C:nucleus"/>
    <property type="evidence" value="ECO:0007669"/>
    <property type="project" value="UniProtKB-SubCell"/>
</dbReference>
<dbReference type="SUPFAM" id="SSF48371">
    <property type="entry name" value="ARM repeat"/>
    <property type="match status" value="1"/>
</dbReference>
<evidence type="ECO:0000256" key="2">
    <source>
        <dbReference type="ARBA" id="ARBA00004496"/>
    </source>
</evidence>
<proteinExistence type="predicted"/>
<keyword evidence="4" id="KW-0963">Cytoplasm</keyword>
<dbReference type="Pfam" id="PF18808">
    <property type="entry name" value="Importin_rep_4"/>
    <property type="match status" value="1"/>
</dbReference>